<evidence type="ECO:0000313" key="2">
    <source>
        <dbReference type="Proteomes" id="UP000000598"/>
    </source>
</evidence>
<dbReference type="AlphaFoldDB" id="B5FV98"/>
<name>B5FV98_KLULA</name>
<dbReference type="GeneID" id="9487413"/>
<dbReference type="HOGENOM" id="CLU_2483668_0_0_1"/>
<dbReference type="Proteomes" id="UP000000598">
    <property type="component" value="Chromosome F"/>
</dbReference>
<dbReference type="EMBL" id="CR382126">
    <property type="protein sequence ID" value="CAR64393.1"/>
    <property type="molecule type" value="Genomic_DNA"/>
</dbReference>
<dbReference type="KEGG" id="kla:KLLA0_F07348g"/>
<proteinExistence type="predicted"/>
<dbReference type="PaxDb" id="284590-B5FV98"/>
<evidence type="ECO:0000313" key="1">
    <source>
        <dbReference type="EMBL" id="CAR64393.1"/>
    </source>
</evidence>
<organism evidence="1 2">
    <name type="scientific">Kluyveromyces lactis (strain ATCC 8585 / CBS 2359 / DSM 70799 / NBRC 1267 / NRRL Y-1140 / WM37)</name>
    <name type="common">Yeast</name>
    <name type="synonym">Candida sphaerica</name>
    <dbReference type="NCBI Taxonomy" id="284590"/>
    <lineage>
        <taxon>Eukaryota</taxon>
        <taxon>Fungi</taxon>
        <taxon>Dikarya</taxon>
        <taxon>Ascomycota</taxon>
        <taxon>Saccharomycotina</taxon>
        <taxon>Saccharomycetes</taxon>
        <taxon>Saccharomycetales</taxon>
        <taxon>Saccharomycetaceae</taxon>
        <taxon>Kluyveromyces</taxon>
    </lineage>
</organism>
<dbReference type="RefSeq" id="XP_002999427.1">
    <property type="nucleotide sequence ID" value="XM_002999381.1"/>
</dbReference>
<accession>B5FV98</accession>
<protein>
    <submittedName>
        <fullName evidence="1">KLLA0F07348p</fullName>
    </submittedName>
</protein>
<sequence length="87" mass="10391">MSLTSEKFEEKFNEQFQQGMIDQFKCIQDSDFIHGSEYLDEYYDRIYDIYQRQLHAAAQQHPNIAAYVNKYYKMISNQVNQYIGTSA</sequence>
<reference evidence="1 2" key="1">
    <citation type="journal article" date="2004" name="Nature">
        <title>Genome evolution in yeasts.</title>
        <authorList>
            <consortium name="Genolevures"/>
            <person name="Dujon B."/>
            <person name="Sherman D."/>
            <person name="Fischer G."/>
            <person name="Durrens P."/>
            <person name="Casaregola S."/>
            <person name="Lafontaine I."/>
            <person name="de Montigny J."/>
            <person name="Marck C."/>
            <person name="Neuveglise C."/>
            <person name="Talla E."/>
            <person name="Goffard N."/>
            <person name="Frangeul L."/>
            <person name="Aigle M."/>
            <person name="Anthouard V."/>
            <person name="Babour A."/>
            <person name="Barbe V."/>
            <person name="Barnay S."/>
            <person name="Blanchin S."/>
            <person name="Beckerich J.M."/>
            <person name="Beyne E."/>
            <person name="Bleykasten C."/>
            <person name="Boisrame A."/>
            <person name="Boyer J."/>
            <person name="Cattolico L."/>
            <person name="Confanioleri F."/>
            <person name="de Daruvar A."/>
            <person name="Despons L."/>
            <person name="Fabre E."/>
            <person name="Fairhead C."/>
            <person name="Ferry-Dumazet H."/>
            <person name="Groppi A."/>
            <person name="Hantraye F."/>
            <person name="Hennequin C."/>
            <person name="Jauniaux N."/>
            <person name="Joyet P."/>
            <person name="Kachouri R."/>
            <person name="Kerrest A."/>
            <person name="Koszul R."/>
            <person name="Lemaire M."/>
            <person name="Lesur I."/>
            <person name="Ma L."/>
            <person name="Muller H."/>
            <person name="Nicaud J.M."/>
            <person name="Nikolski M."/>
            <person name="Oztas S."/>
            <person name="Ozier-Kalogeropoulos O."/>
            <person name="Pellenz S."/>
            <person name="Potier S."/>
            <person name="Richard G.F."/>
            <person name="Straub M.L."/>
            <person name="Suleau A."/>
            <person name="Swennene D."/>
            <person name="Tekaia F."/>
            <person name="Wesolowski-Louvel M."/>
            <person name="Westhof E."/>
            <person name="Wirth B."/>
            <person name="Zeniou-Meyer M."/>
            <person name="Zivanovic I."/>
            <person name="Bolotin-Fukuhara M."/>
            <person name="Thierry A."/>
            <person name="Bouchier C."/>
            <person name="Caudron B."/>
            <person name="Scarpelli C."/>
            <person name="Gaillardin C."/>
            <person name="Weissenbach J."/>
            <person name="Wincker P."/>
            <person name="Souciet J.L."/>
        </authorList>
    </citation>
    <scope>NUCLEOTIDE SEQUENCE [LARGE SCALE GENOMIC DNA]</scope>
    <source>
        <strain evidence="2">ATCC 8585 / CBS 2359 / DSM 70799 / NBRC 1267 / NRRL Y-1140 / WM37</strain>
    </source>
</reference>
<gene>
    <name evidence="1" type="ORF">KLLA0_F07348g</name>
</gene>
<keyword evidence="2" id="KW-1185">Reference proteome</keyword>
<dbReference type="InParanoid" id="B5FV98"/>